<evidence type="ECO:0000256" key="12">
    <source>
        <dbReference type="SAM" id="Phobius"/>
    </source>
</evidence>
<dbReference type="RefSeq" id="YP_011103854.1">
    <property type="nucleotide sequence ID" value="NC_088557.1"/>
</dbReference>
<dbReference type="EMBL" id="LC588400">
    <property type="protein sequence ID" value="BCL84744.1"/>
    <property type="molecule type" value="Genomic_DNA"/>
</dbReference>
<dbReference type="PRINTS" id="PR00123">
    <property type="entry name" value="ATPASEA"/>
</dbReference>
<dbReference type="InterPro" id="IPR023011">
    <property type="entry name" value="ATP_synth_F0_asu_AS"/>
</dbReference>
<dbReference type="GO" id="GO:0046933">
    <property type="term" value="F:proton-transporting ATP synthase activity, rotational mechanism"/>
    <property type="evidence" value="ECO:0007669"/>
    <property type="project" value="TreeGrafter"/>
</dbReference>
<dbReference type="PANTHER" id="PTHR11410">
    <property type="entry name" value="ATP SYNTHASE SUBUNIT A"/>
    <property type="match status" value="1"/>
</dbReference>
<feature type="transmembrane region" description="Helical" evidence="12">
    <location>
        <begin position="192"/>
        <end position="217"/>
    </location>
</feature>
<dbReference type="InterPro" id="IPR000568">
    <property type="entry name" value="ATP_synth_F0_asu"/>
</dbReference>
<keyword evidence="10" id="KW-0066">ATP synthesis</keyword>
<keyword evidence="7 12" id="KW-1133">Transmembrane helix</keyword>
<evidence type="ECO:0000256" key="8">
    <source>
        <dbReference type="ARBA" id="ARBA00023065"/>
    </source>
</evidence>
<keyword evidence="5 12" id="KW-0812">Transmembrane</keyword>
<feature type="transmembrane region" description="Helical" evidence="12">
    <location>
        <begin position="100"/>
        <end position="119"/>
    </location>
</feature>
<dbReference type="InterPro" id="IPR035908">
    <property type="entry name" value="F0_ATP_A_sf"/>
</dbReference>
<evidence type="ECO:0000313" key="13">
    <source>
        <dbReference type="EMBL" id="BCL84744.1"/>
    </source>
</evidence>
<reference evidence="13" key="1">
    <citation type="submission" date="2020-10" db="EMBL/GenBank/DDBJ databases">
        <title>Molecular characterization of the Japanese fish louse Argulus japonicus.</title>
        <authorList>
            <person name="Kawato S."/>
            <person name="Nozaki R."/>
            <person name="Hirono I."/>
            <person name="Kondo H."/>
        </authorList>
    </citation>
    <scope>NUCLEOTIDE SEQUENCE</scope>
    <source>
        <strain evidence="13">Shizuoka-2019</strain>
    </source>
</reference>
<evidence type="ECO:0000256" key="4">
    <source>
        <dbReference type="ARBA" id="ARBA00022547"/>
    </source>
</evidence>
<dbReference type="GO" id="GO:0005743">
    <property type="term" value="C:mitochondrial inner membrane"/>
    <property type="evidence" value="ECO:0007669"/>
    <property type="project" value="UniProtKB-SubCell"/>
</dbReference>
<geneLocation type="mitochondrion" evidence="13"/>
<dbReference type="PANTHER" id="PTHR11410:SF0">
    <property type="entry name" value="ATP SYNTHASE SUBUNIT A"/>
    <property type="match status" value="1"/>
</dbReference>
<name>A0A7I8F0E5_9CRUS</name>
<evidence type="ECO:0000256" key="7">
    <source>
        <dbReference type="ARBA" id="ARBA00022989"/>
    </source>
</evidence>
<gene>
    <name evidence="13" type="primary">ATP6</name>
</gene>
<keyword evidence="3" id="KW-0813">Transport</keyword>
<keyword evidence="13" id="KW-0496">Mitochondrion</keyword>
<evidence type="ECO:0000256" key="10">
    <source>
        <dbReference type="ARBA" id="ARBA00023310"/>
    </source>
</evidence>
<keyword evidence="4" id="KW-0138">CF(0)</keyword>
<evidence type="ECO:0000256" key="1">
    <source>
        <dbReference type="ARBA" id="ARBA00004141"/>
    </source>
</evidence>
<dbReference type="PROSITE" id="PS00449">
    <property type="entry name" value="ATPASE_A"/>
    <property type="match status" value="1"/>
</dbReference>
<dbReference type="GeneID" id="89918598"/>
<dbReference type="GO" id="GO:0045259">
    <property type="term" value="C:proton-transporting ATP synthase complex"/>
    <property type="evidence" value="ECO:0007669"/>
    <property type="project" value="UniProtKB-KW"/>
</dbReference>
<dbReference type="NCBIfam" id="TIGR01131">
    <property type="entry name" value="ATP_synt_6_or_A"/>
    <property type="match status" value="1"/>
</dbReference>
<feature type="transmembrane region" description="Helical" evidence="12">
    <location>
        <begin position="20"/>
        <end position="37"/>
    </location>
</feature>
<comment type="subcellular location">
    <subcellularLocation>
        <location evidence="1">Membrane</location>
        <topology evidence="1">Multi-pass membrane protein</topology>
    </subcellularLocation>
    <subcellularLocation>
        <location evidence="11">Mitochondrion inner membrane</location>
        <topology evidence="11">Multi-pass membrane protein</topology>
    </subcellularLocation>
</comment>
<comment type="similarity">
    <text evidence="2">Belongs to the ATPase A chain family.</text>
</comment>
<dbReference type="Gene3D" id="1.20.120.220">
    <property type="entry name" value="ATP synthase, F0 complex, subunit A"/>
    <property type="match status" value="1"/>
</dbReference>
<keyword evidence="8" id="KW-0406">Ion transport</keyword>
<accession>A0A7I8F0E5</accession>
<sequence length="220" mass="24524">MMTSLFSIFDPSTSSNFQSLWLCIPFVILLTPSVFFINNNHYSIIFKLFTDSIKKEFKPLINNSLSKSSTLVIISLFIFIALSNLIGLLPYVFTSTSHMAISMSLAFPLWMSSFLYSWINHTQHALAHLTPLGTPAALMMFMVLIELISAFIRPITLSIRLSANMIAGHLLISLITSGSISLFTVIPIMSNILLMILESAVALIQAYVFSILITLYISET</sequence>
<proteinExistence type="inferred from homology"/>
<dbReference type="AlphaFoldDB" id="A0A7I8F0E5"/>
<evidence type="ECO:0000256" key="2">
    <source>
        <dbReference type="ARBA" id="ARBA00006810"/>
    </source>
</evidence>
<evidence type="ECO:0000256" key="3">
    <source>
        <dbReference type="ARBA" id="ARBA00022448"/>
    </source>
</evidence>
<keyword evidence="9 12" id="KW-0472">Membrane</keyword>
<feature type="transmembrane region" description="Helical" evidence="12">
    <location>
        <begin position="71"/>
        <end position="93"/>
    </location>
</feature>
<feature type="transmembrane region" description="Helical" evidence="12">
    <location>
        <begin position="131"/>
        <end position="152"/>
    </location>
</feature>
<feature type="transmembrane region" description="Helical" evidence="12">
    <location>
        <begin position="164"/>
        <end position="186"/>
    </location>
</feature>
<protein>
    <recommendedName>
        <fullName evidence="11">ATP synthase subunit a</fullName>
    </recommendedName>
</protein>
<organism evidence="13">
    <name type="scientific">Argulus japonicus</name>
    <dbReference type="NCBI Taxonomy" id="873553"/>
    <lineage>
        <taxon>Eukaryota</taxon>
        <taxon>Metazoa</taxon>
        <taxon>Ecdysozoa</taxon>
        <taxon>Arthropoda</taxon>
        <taxon>Crustacea</taxon>
        <taxon>Oligostraca</taxon>
        <taxon>Ichthyostraca</taxon>
        <taxon>Branchiura</taxon>
        <taxon>Arguloida</taxon>
        <taxon>Argulidae</taxon>
        <taxon>Argulus</taxon>
    </lineage>
</organism>
<evidence type="ECO:0000256" key="9">
    <source>
        <dbReference type="ARBA" id="ARBA00023136"/>
    </source>
</evidence>
<keyword evidence="6" id="KW-0375">Hydrogen ion transport</keyword>
<dbReference type="SUPFAM" id="SSF81336">
    <property type="entry name" value="F1F0 ATP synthase subunit A"/>
    <property type="match status" value="1"/>
</dbReference>
<dbReference type="Pfam" id="PF00119">
    <property type="entry name" value="ATP-synt_A"/>
    <property type="match status" value="1"/>
</dbReference>
<evidence type="ECO:0000256" key="11">
    <source>
        <dbReference type="RuleBase" id="RU004450"/>
    </source>
</evidence>
<dbReference type="InterPro" id="IPR045083">
    <property type="entry name" value="ATP_synth_F0_asu_bact/mt"/>
</dbReference>
<dbReference type="CTD" id="4508"/>
<evidence type="ECO:0000256" key="6">
    <source>
        <dbReference type="ARBA" id="ARBA00022781"/>
    </source>
</evidence>
<dbReference type="CDD" id="cd00310">
    <property type="entry name" value="ATP-synt_Fo_a_6"/>
    <property type="match status" value="1"/>
</dbReference>
<evidence type="ECO:0000256" key="5">
    <source>
        <dbReference type="ARBA" id="ARBA00022692"/>
    </source>
</evidence>